<keyword evidence="4" id="KW-1185">Reference proteome</keyword>
<organism evidence="3 4">
    <name type="scientific">Golovinomyces cichoracearum</name>
    <dbReference type="NCBI Taxonomy" id="62708"/>
    <lineage>
        <taxon>Eukaryota</taxon>
        <taxon>Fungi</taxon>
        <taxon>Dikarya</taxon>
        <taxon>Ascomycota</taxon>
        <taxon>Pezizomycotina</taxon>
        <taxon>Leotiomycetes</taxon>
        <taxon>Erysiphales</taxon>
        <taxon>Erysiphaceae</taxon>
        <taxon>Golovinomyces</taxon>
    </lineage>
</organism>
<dbReference type="EMBL" id="MCBQ01014678">
    <property type="protein sequence ID" value="RKF62565.1"/>
    <property type="molecule type" value="Genomic_DNA"/>
</dbReference>
<dbReference type="Proteomes" id="UP000283383">
    <property type="component" value="Unassembled WGS sequence"/>
</dbReference>
<name>A0A420HYR8_9PEZI</name>
<proteinExistence type="predicted"/>
<keyword evidence="2" id="KW-1133">Transmembrane helix</keyword>
<reference evidence="3 4" key="1">
    <citation type="journal article" date="2018" name="BMC Genomics">
        <title>Comparative genome analyses reveal sequence features reflecting distinct modes of host-adaptation between dicot and monocot powdery mildew.</title>
        <authorList>
            <person name="Wu Y."/>
            <person name="Ma X."/>
            <person name="Pan Z."/>
            <person name="Kale S.D."/>
            <person name="Song Y."/>
            <person name="King H."/>
            <person name="Zhang Q."/>
            <person name="Presley C."/>
            <person name="Deng X."/>
            <person name="Wei C.I."/>
            <person name="Xiao S."/>
        </authorList>
    </citation>
    <scope>NUCLEOTIDE SEQUENCE [LARGE SCALE GENOMIC DNA]</scope>
    <source>
        <strain evidence="3">UMSG3</strain>
    </source>
</reference>
<sequence>MSTDEFDHTDDFQSYDPPELEDYPFNDQISLPSSTNSSLFTDYNKPTLLGLLKGVAINLFLPFINGLMLGFGELFAHEIAFRLGWGGSKVFPIRRSKRNLSPKIDDRDEQSETRRNELEDLTSLE</sequence>
<feature type="transmembrane region" description="Helical" evidence="2">
    <location>
        <begin position="55"/>
        <end position="76"/>
    </location>
</feature>
<evidence type="ECO:0000313" key="3">
    <source>
        <dbReference type="EMBL" id="RKF62565.1"/>
    </source>
</evidence>
<evidence type="ECO:0000313" key="4">
    <source>
        <dbReference type="Proteomes" id="UP000283383"/>
    </source>
</evidence>
<dbReference type="GO" id="GO:0045040">
    <property type="term" value="P:protein insertion into mitochondrial outer membrane"/>
    <property type="evidence" value="ECO:0007669"/>
    <property type="project" value="TreeGrafter"/>
</dbReference>
<dbReference type="PANTHER" id="PTHR28241:SF1">
    <property type="entry name" value="MITOCHONDRIAL IMPORT PROTEIN 1"/>
    <property type="match status" value="1"/>
</dbReference>
<dbReference type="PANTHER" id="PTHR28241">
    <property type="entry name" value="MITOCHONDRIAL IMPORT PROTEIN 1"/>
    <property type="match status" value="1"/>
</dbReference>
<dbReference type="InterPro" id="IPR013262">
    <property type="entry name" value="OMP_MIM1/TOM13_mt"/>
</dbReference>
<evidence type="ECO:0000256" key="1">
    <source>
        <dbReference type="SAM" id="MobiDB-lite"/>
    </source>
</evidence>
<comment type="caution">
    <text evidence="3">The sequence shown here is derived from an EMBL/GenBank/DDBJ whole genome shotgun (WGS) entry which is preliminary data.</text>
</comment>
<dbReference type="AlphaFoldDB" id="A0A420HYR8"/>
<evidence type="ECO:0000256" key="2">
    <source>
        <dbReference type="SAM" id="Phobius"/>
    </source>
</evidence>
<accession>A0A420HYR8</accession>
<dbReference type="GO" id="GO:0005741">
    <property type="term" value="C:mitochondrial outer membrane"/>
    <property type="evidence" value="ECO:0007669"/>
    <property type="project" value="InterPro"/>
</dbReference>
<dbReference type="GO" id="GO:0070096">
    <property type="term" value="P:mitochondrial outer membrane translocase complex assembly"/>
    <property type="evidence" value="ECO:0007669"/>
    <property type="project" value="TreeGrafter"/>
</dbReference>
<gene>
    <name evidence="3" type="ORF">GcM3_146003</name>
</gene>
<keyword evidence="2" id="KW-0472">Membrane</keyword>
<feature type="compositionally biased region" description="Basic and acidic residues" evidence="1">
    <location>
        <begin position="1"/>
        <end position="11"/>
    </location>
</feature>
<feature type="region of interest" description="Disordered" evidence="1">
    <location>
        <begin position="101"/>
        <end position="125"/>
    </location>
</feature>
<keyword evidence="2" id="KW-0812">Transmembrane</keyword>
<dbReference type="Pfam" id="PF08219">
    <property type="entry name" value="TOM13"/>
    <property type="match status" value="1"/>
</dbReference>
<protein>
    <submittedName>
        <fullName evidence="3">Mitochondrial import protein 1</fullName>
    </submittedName>
</protein>
<feature type="region of interest" description="Disordered" evidence="1">
    <location>
        <begin position="1"/>
        <end position="27"/>
    </location>
</feature>
<dbReference type="STRING" id="62708.A0A420HYR8"/>
<feature type="compositionally biased region" description="Basic and acidic residues" evidence="1">
    <location>
        <begin position="103"/>
        <end position="118"/>
    </location>
</feature>